<evidence type="ECO:0000256" key="2">
    <source>
        <dbReference type="ARBA" id="ARBA00023157"/>
    </source>
</evidence>
<dbReference type="InterPro" id="IPR007918">
    <property type="entry name" value="MDM35_apoptosis"/>
</dbReference>
<dbReference type="GO" id="GO:0005758">
    <property type="term" value="C:mitochondrial intermembrane space"/>
    <property type="evidence" value="ECO:0007669"/>
    <property type="project" value="TreeGrafter"/>
</dbReference>
<dbReference type="Proteomes" id="UP001652680">
    <property type="component" value="Unassembled WGS sequence"/>
</dbReference>
<reference evidence="5" key="3">
    <citation type="submission" date="2025-05" db="UniProtKB">
        <authorList>
            <consortium name="EnsemblMetazoa"/>
        </authorList>
    </citation>
    <scope>IDENTIFICATION</scope>
</reference>
<dbReference type="GO" id="GO:0005634">
    <property type="term" value="C:nucleus"/>
    <property type="evidence" value="ECO:0007669"/>
    <property type="project" value="TreeGrafter"/>
</dbReference>
<dbReference type="PROSITE" id="PS51808">
    <property type="entry name" value="CHCH"/>
    <property type="match status" value="1"/>
</dbReference>
<accession>A0A6P4EDL8</accession>
<protein>
    <submittedName>
        <fullName evidence="7">TP53-regulated inhibitor of apoptosis 1</fullName>
    </submittedName>
</protein>
<dbReference type="GO" id="GO:0045332">
    <property type="term" value="P:phospholipid translocation"/>
    <property type="evidence" value="ECO:0007669"/>
    <property type="project" value="TreeGrafter"/>
</dbReference>
<evidence type="ECO:0000256" key="4">
    <source>
        <dbReference type="SAM" id="MobiDB-lite"/>
    </source>
</evidence>
<dbReference type="Pfam" id="PF05254">
    <property type="entry name" value="UPF0203"/>
    <property type="match status" value="1"/>
</dbReference>
<dbReference type="OrthoDB" id="19091at2759"/>
<dbReference type="GO" id="GO:0005829">
    <property type="term" value="C:cytosol"/>
    <property type="evidence" value="ECO:0007669"/>
    <property type="project" value="TreeGrafter"/>
</dbReference>
<name>A0A6P4EDL8_DRORH</name>
<evidence type="ECO:0000313" key="5">
    <source>
        <dbReference type="EnsemblMetazoa" id="XP_016976160.1"/>
    </source>
</evidence>
<dbReference type="GeneID" id="108042413"/>
<evidence type="ECO:0000313" key="6">
    <source>
        <dbReference type="Proteomes" id="UP001652680"/>
    </source>
</evidence>
<dbReference type="GO" id="GO:1990050">
    <property type="term" value="F:phosphatidic acid transfer activity"/>
    <property type="evidence" value="ECO:0007669"/>
    <property type="project" value="TreeGrafter"/>
</dbReference>
<reference evidence="7" key="2">
    <citation type="submission" date="2025-04" db="UniProtKB">
        <authorList>
            <consortium name="RefSeq"/>
        </authorList>
    </citation>
    <scope>IDENTIFICATION</scope>
</reference>
<dbReference type="AlphaFoldDB" id="A0A6P4EDL8"/>
<sequence length="88" mass="9891">MNSIGEDCNELKKQYDACFNSWFSEGFLKGKTDDSGCAPIFRVYQECVKRAMREQKIELREVGTEYSTGSEYDNANSAAGKGQQKSKS</sequence>
<dbReference type="EnsemblMetazoa" id="XM_017120671.2">
    <property type="protein sequence ID" value="XP_016976160.1"/>
    <property type="gene ID" value="LOC108042413"/>
</dbReference>
<feature type="compositionally biased region" description="Polar residues" evidence="4">
    <location>
        <begin position="65"/>
        <end position="88"/>
    </location>
</feature>
<evidence type="ECO:0000256" key="1">
    <source>
        <dbReference type="ARBA" id="ARBA00006196"/>
    </source>
</evidence>
<evidence type="ECO:0000256" key="3">
    <source>
        <dbReference type="ARBA" id="ARBA00023706"/>
    </source>
</evidence>
<keyword evidence="6" id="KW-1185">Reference proteome</keyword>
<comment type="similarity">
    <text evidence="1">Belongs to the TRIAP1/MDM35 family.</text>
</comment>
<proteinExistence type="inferred from homology"/>
<dbReference type="PANTHER" id="PTHR46403">
    <property type="entry name" value="TP53-REGULATED INHIBITOR OF APOPTOSIS 1"/>
    <property type="match status" value="1"/>
</dbReference>
<reference evidence="6" key="1">
    <citation type="journal article" date="2021" name="Elife">
        <title>Highly contiguous assemblies of 101 drosophilid genomes.</title>
        <authorList>
            <person name="Kim B.Y."/>
            <person name="Wang J.R."/>
            <person name="Miller D.E."/>
            <person name="Barmina O."/>
            <person name="Delaney E."/>
            <person name="Thompson A."/>
            <person name="Comeault A.A."/>
            <person name="Peede D."/>
            <person name="D'Agostino E.R."/>
            <person name="Pelaez J."/>
            <person name="Aguilar J.M."/>
            <person name="Haji D."/>
            <person name="Matsunaga T."/>
            <person name="Armstrong E.E."/>
            <person name="Zych M."/>
            <person name="Ogawa Y."/>
            <person name="Stamenkovic-Radak M."/>
            <person name="Jelic M."/>
            <person name="Veselinovic M.S."/>
            <person name="Tanaskovic M."/>
            <person name="Eric P."/>
            <person name="Gao J.J."/>
            <person name="Katoh T.K."/>
            <person name="Toda M.J."/>
            <person name="Watabe H."/>
            <person name="Watada M."/>
            <person name="Davis J.S."/>
            <person name="Moyle L.C."/>
            <person name="Manoli G."/>
            <person name="Bertolini E."/>
            <person name="Kostal V."/>
            <person name="Hawley R.S."/>
            <person name="Takahashi A."/>
            <person name="Jones C.D."/>
            <person name="Price D.K."/>
            <person name="Whiteman N."/>
            <person name="Kopp A."/>
            <person name="Matute D.R."/>
            <person name="Petrov D.A."/>
        </authorList>
    </citation>
    <scope>NUCLEOTIDE SEQUENCE [LARGE SCALE GENOMIC DNA]</scope>
</reference>
<evidence type="ECO:0000313" key="7">
    <source>
        <dbReference type="RefSeq" id="XP_016976160.1"/>
    </source>
</evidence>
<organism evidence="7">
    <name type="scientific">Drosophila rhopaloa</name>
    <name type="common">Fruit fly</name>
    <dbReference type="NCBI Taxonomy" id="1041015"/>
    <lineage>
        <taxon>Eukaryota</taxon>
        <taxon>Metazoa</taxon>
        <taxon>Ecdysozoa</taxon>
        <taxon>Arthropoda</taxon>
        <taxon>Hexapoda</taxon>
        <taxon>Insecta</taxon>
        <taxon>Pterygota</taxon>
        <taxon>Neoptera</taxon>
        <taxon>Endopterygota</taxon>
        <taxon>Diptera</taxon>
        <taxon>Brachycera</taxon>
        <taxon>Muscomorpha</taxon>
        <taxon>Ephydroidea</taxon>
        <taxon>Drosophilidae</taxon>
        <taxon>Drosophila</taxon>
        <taxon>Sophophora</taxon>
    </lineage>
</organism>
<dbReference type="RefSeq" id="XP_016976160.1">
    <property type="nucleotide sequence ID" value="XM_017120671.1"/>
</dbReference>
<feature type="region of interest" description="Disordered" evidence="4">
    <location>
        <begin position="63"/>
        <end position="88"/>
    </location>
</feature>
<dbReference type="PANTHER" id="PTHR46403:SF1">
    <property type="entry name" value="TP53-REGULATED INHIBITOR OF APOPTOSIS 1"/>
    <property type="match status" value="1"/>
</dbReference>
<gene>
    <name evidence="7" type="primary">LOC108042413</name>
    <name evidence="5" type="synonym">108042413</name>
</gene>
<keyword evidence="2" id="KW-1015">Disulfide bond</keyword>
<comment type="catalytic activity">
    <reaction evidence="3">
        <text>a 1,2-diacyl-sn-glycero-3-phosphate(in) = a 1,2-diacyl-sn-glycero-3-phosphate(out)</text>
        <dbReference type="Rhea" id="RHEA:36435"/>
        <dbReference type="ChEBI" id="CHEBI:58608"/>
    </reaction>
</comment>